<dbReference type="InterPro" id="IPR001487">
    <property type="entry name" value="Bromodomain"/>
</dbReference>
<dbReference type="PANTHER" id="PTHR22881">
    <property type="entry name" value="BROMODOMAIN CONTAINING PROTEIN"/>
    <property type="match status" value="1"/>
</dbReference>
<feature type="region of interest" description="Disordered" evidence="7">
    <location>
        <begin position="666"/>
        <end position="687"/>
    </location>
</feature>
<comment type="subcellular location">
    <subcellularLocation>
        <location evidence="1">Nucleus</location>
    </subcellularLocation>
</comment>
<feature type="compositionally biased region" description="Basic and acidic residues" evidence="7">
    <location>
        <begin position="74"/>
        <end position="83"/>
    </location>
</feature>
<dbReference type="Gene3D" id="1.20.920.10">
    <property type="entry name" value="Bromodomain-like"/>
    <property type="match status" value="1"/>
</dbReference>
<evidence type="ECO:0000256" key="2">
    <source>
        <dbReference type="ARBA" id="ARBA00023015"/>
    </source>
</evidence>
<organism evidence="9 10">
    <name type="scientific">Bemisia tabaci</name>
    <name type="common">Sweetpotato whitefly</name>
    <name type="synonym">Aleurodes tabaci</name>
    <dbReference type="NCBI Taxonomy" id="7038"/>
    <lineage>
        <taxon>Eukaryota</taxon>
        <taxon>Metazoa</taxon>
        <taxon>Ecdysozoa</taxon>
        <taxon>Arthropoda</taxon>
        <taxon>Hexapoda</taxon>
        <taxon>Insecta</taxon>
        <taxon>Pterygota</taxon>
        <taxon>Neoptera</taxon>
        <taxon>Paraneoptera</taxon>
        <taxon>Hemiptera</taxon>
        <taxon>Sternorrhyncha</taxon>
        <taxon>Aleyrodoidea</taxon>
        <taxon>Aleyrodidae</taxon>
        <taxon>Aleyrodinae</taxon>
        <taxon>Bemisia</taxon>
    </lineage>
</organism>
<keyword evidence="4" id="KW-0804">Transcription</keyword>
<evidence type="ECO:0000256" key="4">
    <source>
        <dbReference type="ARBA" id="ARBA00023163"/>
    </source>
</evidence>
<evidence type="ECO:0000313" key="10">
    <source>
        <dbReference type="Proteomes" id="UP001152759"/>
    </source>
</evidence>
<keyword evidence="10" id="KW-1185">Reference proteome</keyword>
<dbReference type="Proteomes" id="UP001152759">
    <property type="component" value="Chromosome 6"/>
</dbReference>
<evidence type="ECO:0000259" key="8">
    <source>
        <dbReference type="PROSITE" id="PS50014"/>
    </source>
</evidence>
<evidence type="ECO:0000313" key="9">
    <source>
        <dbReference type="EMBL" id="CAH0391546.1"/>
    </source>
</evidence>
<feature type="compositionally biased region" description="Polar residues" evidence="7">
    <location>
        <begin position="667"/>
        <end position="687"/>
    </location>
</feature>
<keyword evidence="3 6" id="KW-0103">Bromodomain</keyword>
<feature type="compositionally biased region" description="Basic residues" evidence="7">
    <location>
        <begin position="84"/>
        <end position="96"/>
    </location>
</feature>
<gene>
    <name evidence="9" type="ORF">BEMITA_LOCUS10148</name>
</gene>
<feature type="compositionally biased region" description="Basic and acidic residues" evidence="7">
    <location>
        <begin position="315"/>
        <end position="335"/>
    </location>
</feature>
<dbReference type="GO" id="GO:0005634">
    <property type="term" value="C:nucleus"/>
    <property type="evidence" value="ECO:0007669"/>
    <property type="project" value="UniProtKB-SubCell"/>
</dbReference>
<dbReference type="PROSITE" id="PS50014">
    <property type="entry name" value="BROMODOMAIN_2"/>
    <property type="match status" value="1"/>
</dbReference>
<keyword evidence="5" id="KW-0539">Nucleus</keyword>
<feature type="region of interest" description="Disordered" evidence="7">
    <location>
        <begin position="31"/>
        <end position="174"/>
    </location>
</feature>
<dbReference type="AlphaFoldDB" id="A0A9P0AHT7"/>
<feature type="compositionally biased region" description="Polar residues" evidence="7">
    <location>
        <begin position="47"/>
        <end position="57"/>
    </location>
</feature>
<dbReference type="GO" id="GO:0006357">
    <property type="term" value="P:regulation of transcription by RNA polymerase II"/>
    <property type="evidence" value="ECO:0007669"/>
    <property type="project" value="TreeGrafter"/>
</dbReference>
<dbReference type="PANTHER" id="PTHR22881:SF27">
    <property type="entry name" value="BROMODOMAIN CONTAINING 7_9"/>
    <property type="match status" value="1"/>
</dbReference>
<accession>A0A9P0AHT7</accession>
<evidence type="ECO:0000256" key="3">
    <source>
        <dbReference type="ARBA" id="ARBA00023117"/>
    </source>
</evidence>
<dbReference type="InterPro" id="IPR021900">
    <property type="entry name" value="DUF3512"/>
</dbReference>
<keyword evidence="2" id="KW-0805">Transcription regulation</keyword>
<name>A0A9P0AHT7_BEMTA</name>
<dbReference type="PRINTS" id="PR00503">
    <property type="entry name" value="BROMODOMAIN"/>
</dbReference>
<evidence type="ECO:0000256" key="5">
    <source>
        <dbReference type="ARBA" id="ARBA00023242"/>
    </source>
</evidence>
<dbReference type="Pfam" id="PF12024">
    <property type="entry name" value="DUF3512"/>
    <property type="match status" value="1"/>
</dbReference>
<feature type="domain" description="Bromo" evidence="8">
    <location>
        <begin position="193"/>
        <end position="263"/>
    </location>
</feature>
<feature type="compositionally biased region" description="Basic residues" evidence="7">
    <location>
        <begin position="104"/>
        <end position="115"/>
    </location>
</feature>
<dbReference type="EMBL" id="OU963867">
    <property type="protein sequence ID" value="CAH0391546.1"/>
    <property type="molecule type" value="Genomic_DNA"/>
</dbReference>
<dbReference type="CDD" id="cd05513">
    <property type="entry name" value="Bromo_brd7_like"/>
    <property type="match status" value="1"/>
</dbReference>
<proteinExistence type="predicted"/>
<sequence length="739" mass="81928">MKLDRSQLYALTGVHQLIPLKSEKPGLKMILKVGGSSTPEHSIDSPIASNYSVTQTTGDEESMHSVGSFQQNSRQDDSILSDKSHKKLKKKKKKKDKDKDKDKHDKKKKHHKRKKVKDESSQDDVSLLGDESLLEPPTKKLMSADHDNSSFDLLDTNYGDASPNRNSRSCVARQRQEKTSFQKLLDHIHRCLEKRDAQQFFAWPVTDNIAPGYSAIISHPMDFSTMKQKIDDDIYSSLQEYIEDFKLMCGNAMVYNHPDTIYFKAAKRLLHAGVKLTHPDKIRPLRTVLPFMSEIPRHQLGFDVGSEENDDVAMDKENSVDTPKEVEKPNGDVKPVRRGPNYLPESKFEAIPDDLTPDELLTQCQKAAADAADKLAKKKPNTKMGFLRQSKDGTTSLAIIVPNDGIDPETNERPISLGALVGKLNHGTGSLQGFLKPLYYGAFGSYAPSYDSTFANLSKEESDLVYQTYGDDTSVQYAESILNFAKDSDYTLTMVDNLLDLLTGGEHRKTKKIIDEKRKFREEEEKIKQLMESKPAVNSANNGNVKVELSQLKTLSDLGIDTSFLNSFDNGDFDVQERLDKTNVLIDRLHQVQSERLSAPPPPHLAHVPAPNETECILADKITGSLSDLAKRVPPGAIASVPGVRKAMGVAIEPPVRPVESIERTETSPAVDSSPAQNTPVTTASNGCISVEGGPGDVVVGVDLESELREFLESDPALSSFPLHDDVDDNTIEQMLCES</sequence>
<dbReference type="InterPro" id="IPR036427">
    <property type="entry name" value="Bromodomain-like_sf"/>
</dbReference>
<dbReference type="SUPFAM" id="SSF47370">
    <property type="entry name" value="Bromodomain"/>
    <property type="match status" value="1"/>
</dbReference>
<dbReference type="SMART" id="SM00297">
    <property type="entry name" value="BROMO"/>
    <property type="match status" value="1"/>
</dbReference>
<dbReference type="Pfam" id="PF00439">
    <property type="entry name" value="Bromodomain"/>
    <property type="match status" value="1"/>
</dbReference>
<feature type="region of interest" description="Disordered" evidence="7">
    <location>
        <begin position="315"/>
        <end position="345"/>
    </location>
</feature>
<evidence type="ECO:0000256" key="1">
    <source>
        <dbReference type="ARBA" id="ARBA00004123"/>
    </source>
</evidence>
<evidence type="ECO:0000256" key="7">
    <source>
        <dbReference type="SAM" id="MobiDB-lite"/>
    </source>
</evidence>
<dbReference type="InterPro" id="IPR051831">
    <property type="entry name" value="Bromodomain_contain_prot"/>
</dbReference>
<evidence type="ECO:0000256" key="6">
    <source>
        <dbReference type="PROSITE-ProRule" id="PRU00035"/>
    </source>
</evidence>
<protein>
    <recommendedName>
        <fullName evidence="8">Bromo domain-containing protein</fullName>
    </recommendedName>
</protein>
<reference evidence="9" key="1">
    <citation type="submission" date="2021-12" db="EMBL/GenBank/DDBJ databases">
        <authorList>
            <person name="King R."/>
        </authorList>
    </citation>
    <scope>NUCLEOTIDE SEQUENCE</scope>
</reference>